<feature type="compositionally biased region" description="Low complexity" evidence="1">
    <location>
        <begin position="1"/>
        <end position="15"/>
    </location>
</feature>
<accession>A0A6J6C469</accession>
<proteinExistence type="predicted"/>
<gene>
    <name evidence="2" type="ORF">UFOPK1412_00926</name>
</gene>
<sequence>MTSGTSISSSETSSSNVTRRFGASFPRSRATEIGSLDAIGSATPPSVAASITGVATFFGSPPSKPAATTVIRTSSPSASSIVVPKMNLAFGCTAD</sequence>
<dbReference type="EMBL" id="CAEZSI010000141">
    <property type="protein sequence ID" value="CAB4545867.1"/>
    <property type="molecule type" value="Genomic_DNA"/>
</dbReference>
<organism evidence="2">
    <name type="scientific">freshwater metagenome</name>
    <dbReference type="NCBI Taxonomy" id="449393"/>
    <lineage>
        <taxon>unclassified sequences</taxon>
        <taxon>metagenomes</taxon>
        <taxon>ecological metagenomes</taxon>
    </lineage>
</organism>
<dbReference type="AlphaFoldDB" id="A0A6J6C469"/>
<evidence type="ECO:0000256" key="1">
    <source>
        <dbReference type="SAM" id="MobiDB-lite"/>
    </source>
</evidence>
<protein>
    <submittedName>
        <fullName evidence="2">Unannotated protein</fullName>
    </submittedName>
</protein>
<reference evidence="2" key="1">
    <citation type="submission" date="2020-05" db="EMBL/GenBank/DDBJ databases">
        <authorList>
            <person name="Chiriac C."/>
            <person name="Salcher M."/>
            <person name="Ghai R."/>
            <person name="Kavagutti S V."/>
        </authorList>
    </citation>
    <scope>NUCLEOTIDE SEQUENCE</scope>
</reference>
<feature type="region of interest" description="Disordered" evidence="1">
    <location>
        <begin position="1"/>
        <end position="24"/>
    </location>
</feature>
<evidence type="ECO:0000313" key="2">
    <source>
        <dbReference type="EMBL" id="CAB4545867.1"/>
    </source>
</evidence>
<name>A0A6J6C469_9ZZZZ</name>